<feature type="domain" description="Glycoside hydrolase family 29 N-terminal" evidence="7">
    <location>
        <begin position="6"/>
        <end position="302"/>
    </location>
</feature>
<dbReference type="OrthoDB" id="5526311at2"/>
<sequence>MRPTVHHIEPTPAQLAWQADRMGVFFHFGINTFHGKEWSDGTLPASSFNPTQLDAGQWVRTAREAGAKYVVLTAKHHDGFCLWPTALTDYSVASSPWKGGKGDVVAEVAAACREYGMKLGLYLSPWDRNAECYADSKAYDEFYLGQLRELCSNYGELHELWFDGAGSEGHEYDWAWIAALIEELQPGAMVFNMGQPTIRWVGNEDGLAADPVEYVVEQTDFSNYTVVTTKLEEALYLPPECDVSIRRGWFWHEDQEPKTLEHLLAIYYRSVGLGANLLLNLPPDTRGLIPEEDVARVREFGAEINRRFETPLPASVRDLGEGRWELDFGQPVTIDHLLLAEDLSGGQLVRSHRISNTDDGGLLASGGTVLASGGTFGSQRIHAFPAVTVRRLTVEVEGDGARLAAVDGFRTGAESVPEIAYLAPTDYPEDH</sequence>
<dbReference type="GO" id="GO:0004560">
    <property type="term" value="F:alpha-L-fucosidase activity"/>
    <property type="evidence" value="ECO:0007669"/>
    <property type="project" value="InterPro"/>
</dbReference>
<name>A0A1G8KU17_9MICC</name>
<evidence type="ECO:0000256" key="4">
    <source>
        <dbReference type="ARBA" id="ARBA00022729"/>
    </source>
</evidence>
<evidence type="ECO:0000256" key="5">
    <source>
        <dbReference type="ARBA" id="ARBA00022801"/>
    </source>
</evidence>
<dbReference type="STRING" id="1045773.SAMN05216555_102363"/>
<organism evidence="8 9">
    <name type="scientific">Arthrobacter cupressi</name>
    <dbReference type="NCBI Taxonomy" id="1045773"/>
    <lineage>
        <taxon>Bacteria</taxon>
        <taxon>Bacillati</taxon>
        <taxon>Actinomycetota</taxon>
        <taxon>Actinomycetes</taxon>
        <taxon>Micrococcales</taxon>
        <taxon>Micrococcaceae</taxon>
        <taxon>Arthrobacter</taxon>
    </lineage>
</organism>
<dbReference type="Pfam" id="PF01120">
    <property type="entry name" value="Alpha_L_fucos"/>
    <property type="match status" value="1"/>
</dbReference>
<comment type="function">
    <text evidence="1">Alpha-L-fucosidase is responsible for hydrolyzing the alpha-1,6-linked fucose joined to the reducing-end N-acetylglucosamine of the carbohydrate moieties of glycoproteins.</text>
</comment>
<evidence type="ECO:0000256" key="1">
    <source>
        <dbReference type="ARBA" id="ARBA00004071"/>
    </source>
</evidence>
<dbReference type="EC" id="3.2.1.51" evidence="3"/>
<protein>
    <recommendedName>
        <fullName evidence="3">alpha-L-fucosidase</fullName>
        <ecNumber evidence="3">3.2.1.51</ecNumber>
    </recommendedName>
</protein>
<dbReference type="PRINTS" id="PR00741">
    <property type="entry name" value="GLHYDRLASE29"/>
</dbReference>
<accession>A0A1G8KU17</accession>
<dbReference type="InterPro" id="IPR016286">
    <property type="entry name" value="FUC_metazoa-typ"/>
</dbReference>
<dbReference type="InterPro" id="IPR017853">
    <property type="entry name" value="GH"/>
</dbReference>
<evidence type="ECO:0000313" key="8">
    <source>
        <dbReference type="EMBL" id="SDI46938.1"/>
    </source>
</evidence>
<dbReference type="Gene3D" id="3.20.20.80">
    <property type="entry name" value="Glycosidases"/>
    <property type="match status" value="1"/>
</dbReference>
<dbReference type="RefSeq" id="WP_074587126.1">
    <property type="nucleotide sequence ID" value="NZ_FNEI01000002.1"/>
</dbReference>
<keyword evidence="6" id="KW-0326">Glycosidase</keyword>
<dbReference type="GO" id="GO:0006004">
    <property type="term" value="P:fucose metabolic process"/>
    <property type="evidence" value="ECO:0007669"/>
    <property type="project" value="InterPro"/>
</dbReference>
<dbReference type="PANTHER" id="PTHR10030:SF37">
    <property type="entry name" value="ALPHA-L-FUCOSIDASE-RELATED"/>
    <property type="match status" value="1"/>
</dbReference>
<evidence type="ECO:0000256" key="6">
    <source>
        <dbReference type="ARBA" id="ARBA00023295"/>
    </source>
</evidence>
<evidence type="ECO:0000313" key="9">
    <source>
        <dbReference type="Proteomes" id="UP000182130"/>
    </source>
</evidence>
<proteinExistence type="inferred from homology"/>
<keyword evidence="5" id="KW-0378">Hydrolase</keyword>
<dbReference type="GO" id="GO:0016139">
    <property type="term" value="P:glycoside catabolic process"/>
    <property type="evidence" value="ECO:0007669"/>
    <property type="project" value="TreeGrafter"/>
</dbReference>
<dbReference type="InterPro" id="IPR000933">
    <property type="entry name" value="Glyco_hydro_29"/>
</dbReference>
<evidence type="ECO:0000256" key="3">
    <source>
        <dbReference type="ARBA" id="ARBA00012662"/>
    </source>
</evidence>
<keyword evidence="9" id="KW-1185">Reference proteome</keyword>
<dbReference type="SUPFAM" id="SSF51445">
    <property type="entry name" value="(Trans)glycosidases"/>
    <property type="match status" value="1"/>
</dbReference>
<keyword evidence="4" id="KW-0732">Signal</keyword>
<dbReference type="GO" id="GO:0005764">
    <property type="term" value="C:lysosome"/>
    <property type="evidence" value="ECO:0007669"/>
    <property type="project" value="TreeGrafter"/>
</dbReference>
<dbReference type="AlphaFoldDB" id="A0A1G8KU17"/>
<comment type="similarity">
    <text evidence="2">Belongs to the glycosyl hydrolase 29 family.</text>
</comment>
<gene>
    <name evidence="8" type="ORF">SAMN05216555_102363</name>
</gene>
<dbReference type="EMBL" id="FNEI01000002">
    <property type="protein sequence ID" value="SDI46938.1"/>
    <property type="molecule type" value="Genomic_DNA"/>
</dbReference>
<dbReference type="Proteomes" id="UP000182130">
    <property type="component" value="Unassembled WGS sequence"/>
</dbReference>
<reference evidence="9" key="1">
    <citation type="submission" date="2016-10" db="EMBL/GenBank/DDBJ databases">
        <authorList>
            <person name="Varghese N."/>
            <person name="Submissions S."/>
        </authorList>
    </citation>
    <scope>NUCLEOTIDE SEQUENCE [LARGE SCALE GENOMIC DNA]</scope>
    <source>
        <strain evidence="9">CGMCC 1.10783</strain>
    </source>
</reference>
<dbReference type="InterPro" id="IPR057739">
    <property type="entry name" value="Glyco_hydro_29_N"/>
</dbReference>
<dbReference type="PANTHER" id="PTHR10030">
    <property type="entry name" value="ALPHA-L-FUCOSIDASE"/>
    <property type="match status" value="1"/>
</dbReference>
<evidence type="ECO:0000256" key="2">
    <source>
        <dbReference type="ARBA" id="ARBA00007951"/>
    </source>
</evidence>
<evidence type="ECO:0000259" key="7">
    <source>
        <dbReference type="Pfam" id="PF01120"/>
    </source>
</evidence>
<dbReference type="SMART" id="SM00812">
    <property type="entry name" value="Alpha_L_fucos"/>
    <property type="match status" value="1"/>
</dbReference>
<dbReference type="Gene3D" id="2.60.120.260">
    <property type="entry name" value="Galactose-binding domain-like"/>
    <property type="match status" value="1"/>
</dbReference>